<name>A0A0B6WVS3_9BACT</name>
<reference evidence="1 2" key="1">
    <citation type="submission" date="2013-12" db="EMBL/GenBank/DDBJ databases">
        <authorList>
            <person name="Stott M."/>
        </authorList>
    </citation>
    <scope>NUCLEOTIDE SEQUENCE [LARGE SCALE GENOMIC DNA]</scope>
    <source>
        <strain evidence="1 2">K22</strain>
    </source>
</reference>
<dbReference type="Proteomes" id="UP000031518">
    <property type="component" value="Unassembled WGS sequence"/>
</dbReference>
<evidence type="ECO:0000313" key="1">
    <source>
        <dbReference type="EMBL" id="CDM65378.1"/>
    </source>
</evidence>
<evidence type="ECO:0000313" key="2">
    <source>
        <dbReference type="Proteomes" id="UP000031518"/>
    </source>
</evidence>
<dbReference type="AlphaFoldDB" id="A0A0B6WVS3"/>
<dbReference type="RefSeq" id="WP_157770721.1">
    <property type="nucleotide sequence ID" value="NZ_CBXV010000004.1"/>
</dbReference>
<keyword evidence="2" id="KW-1185">Reference proteome</keyword>
<dbReference type="EMBL" id="CBXV010000004">
    <property type="protein sequence ID" value="CDM65378.1"/>
    <property type="molecule type" value="Genomic_DNA"/>
</dbReference>
<reference evidence="1 2" key="2">
    <citation type="submission" date="2015-01" db="EMBL/GenBank/DDBJ databases">
        <title>Complete genome sequence of Pyrinomonas methylaliphatogenes type strain K22T.</title>
        <authorList>
            <person name="Lee K.C.Y."/>
            <person name="Power J.F."/>
            <person name="Dunfield P.F."/>
            <person name="Morgan X.C."/>
            <person name="Huttenhower C."/>
            <person name="Stott M.B."/>
        </authorList>
    </citation>
    <scope>NUCLEOTIDE SEQUENCE [LARGE SCALE GENOMIC DNA]</scope>
    <source>
        <strain evidence="1 2">K22</strain>
    </source>
</reference>
<organism evidence="1 2">
    <name type="scientific">Pyrinomonas methylaliphatogenes</name>
    <dbReference type="NCBI Taxonomy" id="454194"/>
    <lineage>
        <taxon>Bacteria</taxon>
        <taxon>Pseudomonadati</taxon>
        <taxon>Acidobacteriota</taxon>
        <taxon>Blastocatellia</taxon>
        <taxon>Blastocatellales</taxon>
        <taxon>Pyrinomonadaceae</taxon>
        <taxon>Pyrinomonas</taxon>
    </lineage>
</organism>
<gene>
    <name evidence="1" type="ORF">PYK22_01377</name>
</gene>
<dbReference type="STRING" id="454194.PYK22_01377"/>
<proteinExistence type="predicted"/>
<protein>
    <submittedName>
        <fullName evidence="1">Uncharacterized protein</fullName>
    </submittedName>
</protein>
<sequence length="48" mass="5027">MIRVRTLIGGGEMKSEGRRGVMVGGLFKLQGASLAGDVSLEDFGAYPV</sequence>
<accession>A0A0B6WVS3</accession>